<gene>
    <name evidence="4" type="ORF">BE221DRAFT_63931</name>
    <name evidence="3" type="ORF">OT_ostta02g02900</name>
</gene>
<dbReference type="Pfam" id="PF13621">
    <property type="entry name" value="Cupin_8"/>
    <property type="match status" value="1"/>
</dbReference>
<evidence type="ECO:0000259" key="2">
    <source>
        <dbReference type="PROSITE" id="PS51184"/>
    </source>
</evidence>
<dbReference type="PROSITE" id="PS51184">
    <property type="entry name" value="JMJC"/>
    <property type="match status" value="1"/>
</dbReference>
<name>Q01E52_OSTTA</name>
<dbReference type="AlphaFoldDB" id="Q01E52"/>
<dbReference type="RefSeq" id="XP_003075129.1">
    <property type="nucleotide sequence ID" value="XM_003075081.1"/>
</dbReference>
<dbReference type="InterPro" id="IPR003347">
    <property type="entry name" value="JmjC_dom"/>
</dbReference>
<accession>A0A1Y5HY00</accession>
<dbReference type="SUPFAM" id="SSF51197">
    <property type="entry name" value="Clavaminate synthase-like"/>
    <property type="match status" value="1"/>
</dbReference>
<reference evidence="4" key="3">
    <citation type="submission" date="2017-04" db="EMBL/GenBank/DDBJ databases">
        <title>Population genomics of picophytoplankton unveils novel chromosome hypervariability.</title>
        <authorList>
            <consortium name="DOE Joint Genome Institute"/>
            <person name="Blanc-Mathieu R."/>
            <person name="Krasovec M."/>
            <person name="Hebrard M."/>
            <person name="Yau S."/>
            <person name="Desgranges E."/>
            <person name="Martin J."/>
            <person name="Schackwitz W."/>
            <person name="Kuo A."/>
            <person name="Salin G."/>
            <person name="Donnadieu C."/>
            <person name="Desdevises Y."/>
            <person name="Sanchez-Ferandin S."/>
            <person name="Moreau H."/>
            <person name="Rivals E."/>
            <person name="Grigoriev I.V."/>
            <person name="Grimsley N."/>
            <person name="Eyre-Walker A."/>
            <person name="Piganeau G."/>
        </authorList>
    </citation>
    <scope>NUCLEOTIDE SEQUENCE [LARGE SCALE GENOMIC DNA]</scope>
    <source>
        <strain evidence="4">RCC 1115</strain>
    </source>
</reference>
<evidence type="ECO:0000313" key="5">
    <source>
        <dbReference type="Proteomes" id="UP000009170"/>
    </source>
</evidence>
<dbReference type="KEGG" id="ota:OT_ostta02g02900"/>
<evidence type="ECO:0000313" key="3">
    <source>
        <dbReference type="EMBL" id="CAL52401.1"/>
    </source>
</evidence>
<evidence type="ECO:0000256" key="1">
    <source>
        <dbReference type="ARBA" id="ARBA00006801"/>
    </source>
</evidence>
<feature type="domain" description="JmjC" evidence="2">
    <location>
        <begin position="134"/>
        <end position="333"/>
    </location>
</feature>
<dbReference type="EMBL" id="CAID01000002">
    <property type="protein sequence ID" value="CAL52401.1"/>
    <property type="molecule type" value="Genomic_DNA"/>
</dbReference>
<dbReference type="EMBL" id="KZ155839">
    <property type="protein sequence ID" value="OUS42138.1"/>
    <property type="molecule type" value="Genomic_DNA"/>
</dbReference>
<dbReference type="OMA" id="WFHRVRQ"/>
<dbReference type="FunCoup" id="Q01E52">
    <property type="interactions" value="1413"/>
</dbReference>
<dbReference type="Gene3D" id="2.60.120.10">
    <property type="entry name" value="Jelly Rolls"/>
    <property type="match status" value="1"/>
</dbReference>
<reference evidence="3" key="2">
    <citation type="journal article" date="2014" name="BMC Genomics">
        <title>An improved genome of the model marine alga Ostreococcus tauri unfolds by assessing Illumina de novo assemblies.</title>
        <authorList>
            <person name="Blanc-Mathieu R."/>
            <person name="Verhelst B."/>
            <person name="Derelle E."/>
            <person name="Rombauts S."/>
            <person name="Bouget F.Y."/>
            <person name="Carre I."/>
            <person name="Chateau A."/>
            <person name="Eyre-Walker A."/>
            <person name="Grimsley N."/>
            <person name="Moreau H."/>
            <person name="Piegu B."/>
            <person name="Rivals E."/>
            <person name="Schackwitz W."/>
            <person name="Van de Peer Y."/>
            <person name="Piganeau G."/>
        </authorList>
    </citation>
    <scope>NUCLEOTIDE SEQUENCE</scope>
    <source>
        <strain evidence="3">RCC4221</strain>
    </source>
</reference>
<dbReference type="InterPro" id="IPR014710">
    <property type="entry name" value="RmlC-like_jellyroll"/>
</dbReference>
<organism evidence="3 5">
    <name type="scientific">Ostreococcus tauri</name>
    <name type="common">Marine green alga</name>
    <dbReference type="NCBI Taxonomy" id="70448"/>
    <lineage>
        <taxon>Eukaryota</taxon>
        <taxon>Viridiplantae</taxon>
        <taxon>Chlorophyta</taxon>
        <taxon>Mamiellophyceae</taxon>
        <taxon>Mamiellales</taxon>
        <taxon>Bathycoccaceae</taxon>
        <taxon>Ostreococcus</taxon>
    </lineage>
</organism>
<keyword evidence="5" id="KW-1185">Reference proteome</keyword>
<dbReference type="STRING" id="70448.Q01E52"/>
<accession>Q01E52</accession>
<dbReference type="SMART" id="SM00558">
    <property type="entry name" value="JmjC"/>
    <property type="match status" value="1"/>
</dbReference>
<dbReference type="PANTHER" id="PTHR12461:SF99">
    <property type="entry name" value="BIFUNCTIONAL PEPTIDASE AND (3S)-LYSYL HYDROXYLASE JMJD7"/>
    <property type="match status" value="1"/>
</dbReference>
<dbReference type="Proteomes" id="UP000195557">
    <property type="component" value="Unassembled WGS sequence"/>
</dbReference>
<protein>
    <submittedName>
        <fullName evidence="4">Cupin-like domain-domain-containing protein</fullName>
    </submittedName>
    <submittedName>
        <fullName evidence="3">JmjC domain</fullName>
    </submittedName>
</protein>
<evidence type="ECO:0000313" key="4">
    <source>
        <dbReference type="EMBL" id="OUS42138.1"/>
    </source>
</evidence>
<dbReference type="InParanoid" id="Q01E52"/>
<proteinExistence type="inferred from homology"/>
<accession>A0A454Y609</accession>
<reference evidence="3 5" key="1">
    <citation type="journal article" date="2006" name="Proc. Natl. Acad. Sci. U.S.A.">
        <title>Genome analysis of the smallest free-living eukaryote Ostreococcus tauri unveils many unique features.</title>
        <authorList>
            <person name="Derelle E."/>
            <person name="Ferraz C."/>
            <person name="Rombauts S."/>
            <person name="Rouze P."/>
            <person name="Worden A.Z."/>
            <person name="Robbens S."/>
            <person name="Partensky F."/>
            <person name="Degroeve S."/>
            <person name="Echeynie S."/>
            <person name="Cooke R."/>
            <person name="Saeys Y."/>
            <person name="Wuyts J."/>
            <person name="Jabbari K."/>
            <person name="Bowler C."/>
            <person name="Panaud O."/>
            <person name="Piegu B."/>
            <person name="Ball S.G."/>
            <person name="Ral J.-P."/>
            <person name="Bouget F.-Y."/>
            <person name="Piganeau G."/>
            <person name="De Baets B."/>
            <person name="Picard A."/>
            <person name="Delseny M."/>
            <person name="Demaille J."/>
            <person name="Van de Peer Y."/>
            <person name="Moreau H."/>
        </authorList>
    </citation>
    <scope>NUCLEOTIDE SEQUENCE [LARGE SCALE GENOMIC DNA]</scope>
    <source>
        <strain evidence="3 5">OTTH0595</strain>
    </source>
</reference>
<dbReference type="Proteomes" id="UP000009170">
    <property type="component" value="Unassembled WGS sequence"/>
</dbReference>
<comment type="similarity">
    <text evidence="1">Belongs to the JARID1 histone demethylase family.</text>
</comment>
<dbReference type="GeneID" id="9837212"/>
<sequence length="349" mass="39430">MADADGDETPDVHAEIMSATRDYVGRRVERLDAPPSSIEFLRKYVCRNSPFVCANATKDWTAHERWQTKEGFMECCGGPQTKVEAAATRDGRGDAIEYTLGRRVFVEPATMQTTLDDLFSSFEREPKRDEPVLYLSSQNDNLRRVPELRGLLAHCGGESGGLAFADEAFGCVPDAKNVWVGDDRSVTSYHRDYYENLYTVISGTKVFSLRPPCDYPDMRFVKDCAPGRYVFERDPDGRPKWRINVDISAPKVSWSAVDVDPSGKPIHGGEDELLYRAGRPRECALEVEVHSGETLYLPAMWFHRVRQRGLTIAVNSWYDQSFDDRYATRMALDRLADERPTSGPHGLNV</sequence>
<dbReference type="OrthoDB" id="415358at2759"/>
<dbReference type="PANTHER" id="PTHR12461">
    <property type="entry name" value="HYPOXIA-INDUCIBLE FACTOR 1 ALPHA INHIBITOR-RELATED"/>
    <property type="match status" value="1"/>
</dbReference>
<dbReference type="InterPro" id="IPR041667">
    <property type="entry name" value="Cupin_8"/>
</dbReference>